<dbReference type="CDD" id="cd02440">
    <property type="entry name" value="AdoMet_MTases"/>
    <property type="match status" value="1"/>
</dbReference>
<evidence type="ECO:0000259" key="2">
    <source>
        <dbReference type="Pfam" id="PF13649"/>
    </source>
</evidence>
<dbReference type="GO" id="GO:0016740">
    <property type="term" value="F:transferase activity"/>
    <property type="evidence" value="ECO:0007669"/>
    <property type="project" value="UniProtKB-KW"/>
</dbReference>
<dbReference type="Gene3D" id="3.40.50.150">
    <property type="entry name" value="Vaccinia Virus protein VP39"/>
    <property type="match status" value="1"/>
</dbReference>
<dbReference type="EMBL" id="UINC01204786">
    <property type="protein sequence ID" value="SVE25679.1"/>
    <property type="molecule type" value="Genomic_DNA"/>
</dbReference>
<name>A0A383C0S8_9ZZZZ</name>
<gene>
    <name evidence="3" type="ORF">METZ01_LOCUS478533</name>
</gene>
<dbReference type="InterPro" id="IPR029063">
    <property type="entry name" value="SAM-dependent_MTases_sf"/>
</dbReference>
<dbReference type="Pfam" id="PF13649">
    <property type="entry name" value="Methyltransf_25"/>
    <property type="match status" value="1"/>
</dbReference>
<protein>
    <recommendedName>
        <fullName evidence="2">Methyltransferase domain-containing protein</fullName>
    </recommendedName>
</protein>
<organism evidence="3">
    <name type="scientific">marine metagenome</name>
    <dbReference type="NCBI Taxonomy" id="408172"/>
    <lineage>
        <taxon>unclassified sequences</taxon>
        <taxon>metagenomes</taxon>
        <taxon>ecological metagenomes</taxon>
    </lineage>
</organism>
<dbReference type="AlphaFoldDB" id="A0A383C0S8"/>
<dbReference type="InterPro" id="IPR041698">
    <property type="entry name" value="Methyltransf_25"/>
</dbReference>
<proteinExistence type="predicted"/>
<feature type="non-terminal residue" evidence="3">
    <location>
        <position position="243"/>
    </location>
</feature>
<evidence type="ECO:0000256" key="1">
    <source>
        <dbReference type="ARBA" id="ARBA00022679"/>
    </source>
</evidence>
<feature type="domain" description="Methyltransferase" evidence="2">
    <location>
        <begin position="158"/>
        <end position="233"/>
    </location>
</feature>
<sequence>LDILQYISTGARNSPNKKYINKIINVWNITFFSNYDGLLSDPTRYKRDVNDWGEPEQVGYEELILLFKDNFFLIENEKEYLSRFSQKTSLLDTFHFGNFHEQLGQYLTLLKRASPNQWWLNQKFKNNYKELQNNLYKAIQEKFLADYFRKKFSIDDMILDIGCGVGFYSNKIAETGAKVLGVDPNDNFITIAKANASKNASYQKKEIGSRGALDSIKSNSFDYIFMSDVLLFYFVPISSEQPD</sequence>
<evidence type="ECO:0000313" key="3">
    <source>
        <dbReference type="EMBL" id="SVE25679.1"/>
    </source>
</evidence>
<keyword evidence="1" id="KW-0808">Transferase</keyword>
<feature type="non-terminal residue" evidence="3">
    <location>
        <position position="1"/>
    </location>
</feature>
<dbReference type="SUPFAM" id="SSF53335">
    <property type="entry name" value="S-adenosyl-L-methionine-dependent methyltransferases"/>
    <property type="match status" value="1"/>
</dbReference>
<dbReference type="PANTHER" id="PTHR43861">
    <property type="entry name" value="TRANS-ACONITATE 2-METHYLTRANSFERASE-RELATED"/>
    <property type="match status" value="1"/>
</dbReference>
<reference evidence="3" key="1">
    <citation type="submission" date="2018-05" db="EMBL/GenBank/DDBJ databases">
        <authorList>
            <person name="Lanie J.A."/>
            <person name="Ng W.-L."/>
            <person name="Kazmierczak K.M."/>
            <person name="Andrzejewski T.M."/>
            <person name="Davidsen T.M."/>
            <person name="Wayne K.J."/>
            <person name="Tettelin H."/>
            <person name="Glass J.I."/>
            <person name="Rusch D."/>
            <person name="Podicherti R."/>
            <person name="Tsui H.-C.T."/>
            <person name="Winkler M.E."/>
        </authorList>
    </citation>
    <scope>NUCLEOTIDE SEQUENCE</scope>
</reference>
<accession>A0A383C0S8</accession>